<feature type="region of interest" description="Disordered" evidence="1">
    <location>
        <begin position="339"/>
        <end position="359"/>
    </location>
</feature>
<dbReference type="PANTHER" id="PTHR31170:SF18">
    <property type="entry name" value="(WILD MALAYSIAN BANANA) HYPOTHETICAL PROTEIN"/>
    <property type="match status" value="1"/>
</dbReference>
<keyword evidence="4" id="KW-1185">Reference proteome</keyword>
<gene>
    <name evidence="3" type="ORF">V6N11_044335</name>
</gene>
<dbReference type="PANTHER" id="PTHR31170">
    <property type="entry name" value="BNAC04G53230D PROTEIN"/>
    <property type="match status" value="1"/>
</dbReference>
<organism evidence="3 4">
    <name type="scientific">Hibiscus sabdariffa</name>
    <name type="common">roselle</name>
    <dbReference type="NCBI Taxonomy" id="183260"/>
    <lineage>
        <taxon>Eukaryota</taxon>
        <taxon>Viridiplantae</taxon>
        <taxon>Streptophyta</taxon>
        <taxon>Embryophyta</taxon>
        <taxon>Tracheophyta</taxon>
        <taxon>Spermatophyta</taxon>
        <taxon>Magnoliopsida</taxon>
        <taxon>eudicotyledons</taxon>
        <taxon>Gunneridae</taxon>
        <taxon>Pentapetalae</taxon>
        <taxon>rosids</taxon>
        <taxon>malvids</taxon>
        <taxon>Malvales</taxon>
        <taxon>Malvaceae</taxon>
        <taxon>Malvoideae</taxon>
        <taxon>Hibiscus</taxon>
    </lineage>
</organism>
<dbReference type="Proteomes" id="UP001396334">
    <property type="component" value="Unassembled WGS sequence"/>
</dbReference>
<evidence type="ECO:0000256" key="2">
    <source>
        <dbReference type="SAM" id="Phobius"/>
    </source>
</evidence>
<comment type="caution">
    <text evidence="3">The sequence shown here is derived from an EMBL/GenBank/DDBJ whole genome shotgun (WGS) entry which is preliminary data.</text>
</comment>
<protein>
    <submittedName>
        <fullName evidence="3">Uncharacterized protein</fullName>
    </submittedName>
</protein>
<proteinExistence type="predicted"/>
<evidence type="ECO:0000256" key="1">
    <source>
        <dbReference type="SAM" id="MobiDB-lite"/>
    </source>
</evidence>
<feature type="compositionally biased region" description="Basic residues" evidence="1">
    <location>
        <begin position="569"/>
        <end position="582"/>
    </location>
</feature>
<evidence type="ECO:0000313" key="4">
    <source>
        <dbReference type="Proteomes" id="UP001396334"/>
    </source>
</evidence>
<keyword evidence="2" id="KW-0812">Transmembrane</keyword>
<keyword evidence="2" id="KW-1133">Transmembrane helix</keyword>
<feature type="compositionally biased region" description="Basic residues" evidence="1">
    <location>
        <begin position="343"/>
        <end position="353"/>
    </location>
</feature>
<dbReference type="InterPro" id="IPR004158">
    <property type="entry name" value="DUF247_pln"/>
</dbReference>
<feature type="transmembrane region" description="Helical" evidence="2">
    <location>
        <begin position="514"/>
        <end position="538"/>
    </location>
</feature>
<name>A0ABR2REX2_9ROSI</name>
<sequence>MVTFVLGISLTGNEKGVSETRGGKGIKAEQRVVLTTLETRGIRTAIFLLQLLPLFSAFVFSSSMIPEKGKKDWLMPLPTISKKGISISEINYLLSCVVPLLNICHCHLPQEKMGQPTWVIDVNQKLESMADVEAEKEHWMKRSIYKVPAAVADLNKKAYIPQVVSFGPYHHGEDRLKPMEDHKKRALLHFLKRSNKPLQAFVNSLVKDVEKLKECYDLLDPVWEDDKFLQMMILDGSFMLEILRSATHTMEDYAPNDPVFSHHGKIHVMPFIKRDMLMLENQLPMHVLQTLVAVESNGAKDGEFVNKLILKFCSPNTPISAMGTCLHVLDVYRKSLLPDTPGRRRRPRRHKPRSSSLHEDGDDIIRSAMELDEAGIRFKKSKSVSLKDIQFRGGVLKLPVIIVDDATESMFLNLMAFERFHVGAGNEVTSYIFFMDNIIDNERDVALLHSRGIIQNALGSDKAVAKLFNSLSKDITLDPDSSLDEVHKKVNKYCKKAWNEWRANLIHTYFRNPWAILSLIGAIFLFALTIVQTVYTIYPYYQESPSPPPPFVAPPPLAQPPTAPPMPAPKHKVPSQSNRTHH</sequence>
<reference evidence="3 4" key="1">
    <citation type="journal article" date="2024" name="G3 (Bethesda)">
        <title>Genome assembly of Hibiscus sabdariffa L. provides insights into metabolisms of medicinal natural products.</title>
        <authorList>
            <person name="Kim T."/>
        </authorList>
    </citation>
    <scope>NUCLEOTIDE SEQUENCE [LARGE SCALE GENOMIC DNA]</scope>
    <source>
        <strain evidence="3">TK-2024</strain>
        <tissue evidence="3">Old leaves</tissue>
    </source>
</reference>
<keyword evidence="2" id="KW-0472">Membrane</keyword>
<dbReference type="EMBL" id="JBBPBN010000023">
    <property type="protein sequence ID" value="KAK9011487.1"/>
    <property type="molecule type" value="Genomic_DNA"/>
</dbReference>
<accession>A0ABR2REX2</accession>
<feature type="region of interest" description="Disordered" evidence="1">
    <location>
        <begin position="549"/>
        <end position="582"/>
    </location>
</feature>
<evidence type="ECO:0000313" key="3">
    <source>
        <dbReference type="EMBL" id="KAK9011487.1"/>
    </source>
</evidence>
<dbReference type="Pfam" id="PF03140">
    <property type="entry name" value="DUF247"/>
    <property type="match status" value="1"/>
</dbReference>
<feature type="compositionally biased region" description="Pro residues" evidence="1">
    <location>
        <begin position="549"/>
        <end position="568"/>
    </location>
</feature>